<accession>A0A4Y2RZY8</accession>
<feature type="non-terminal residue" evidence="2">
    <location>
        <position position="1"/>
    </location>
</feature>
<feature type="coiled-coil region" evidence="1">
    <location>
        <begin position="28"/>
        <end position="55"/>
    </location>
</feature>
<protein>
    <submittedName>
        <fullName evidence="2">Uncharacterized protein</fullName>
    </submittedName>
</protein>
<dbReference type="Proteomes" id="UP000499080">
    <property type="component" value="Unassembled WGS sequence"/>
</dbReference>
<keyword evidence="1" id="KW-0175">Coiled coil</keyword>
<evidence type="ECO:0000313" key="3">
    <source>
        <dbReference type="Proteomes" id="UP000499080"/>
    </source>
</evidence>
<proteinExistence type="predicted"/>
<keyword evidence="3" id="KW-1185">Reference proteome</keyword>
<dbReference type="EMBL" id="BGPR01148818">
    <property type="protein sequence ID" value="GBN81321.1"/>
    <property type="molecule type" value="Genomic_DNA"/>
</dbReference>
<comment type="caution">
    <text evidence="2">The sequence shown here is derived from an EMBL/GenBank/DDBJ whole genome shotgun (WGS) entry which is preliminary data.</text>
</comment>
<name>A0A4Y2RZY8_ARAVE</name>
<sequence>LVRKFSNDLKVLRLELYQANENAVNKDILVLKTKIKDLEARNKVLESKLTEQDDLSELMNDAVAKIKQDNEAMLKSELKAVVETVNKIKQDHKLMLQEELKSNLIENTNKMVDDLKTKIESVNSKTYADVAKNLLKIPHSQGFPTEEFVLLLKPLGKDKSDYHSNKNLITRALTSKGNALRIASISRVFGGSVKIITANETDFAAIKVLLESMQDITDAFEITRAQKRKPQVIVYNIDKTIQAEELLEGLLQKNCFLHDANNVPIVKIEFPIQARNKESRHWVVTIDPSIFKDLWLKQGLYFSWSRVRFTEFIGIRQCRTCGAFCHTVKYCDERDKSPICENCSMLKTENHSCRVPKCKNCILANEKFKRN</sequence>
<organism evidence="2 3">
    <name type="scientific">Araneus ventricosus</name>
    <name type="common">Orbweaver spider</name>
    <name type="synonym">Epeira ventricosa</name>
    <dbReference type="NCBI Taxonomy" id="182803"/>
    <lineage>
        <taxon>Eukaryota</taxon>
        <taxon>Metazoa</taxon>
        <taxon>Ecdysozoa</taxon>
        <taxon>Arthropoda</taxon>
        <taxon>Chelicerata</taxon>
        <taxon>Arachnida</taxon>
        <taxon>Araneae</taxon>
        <taxon>Araneomorphae</taxon>
        <taxon>Entelegynae</taxon>
        <taxon>Araneoidea</taxon>
        <taxon>Araneidae</taxon>
        <taxon>Araneus</taxon>
    </lineage>
</organism>
<reference evidence="2 3" key="1">
    <citation type="journal article" date="2019" name="Sci. Rep.">
        <title>Orb-weaving spider Araneus ventricosus genome elucidates the spidroin gene catalogue.</title>
        <authorList>
            <person name="Kono N."/>
            <person name="Nakamura H."/>
            <person name="Ohtoshi R."/>
            <person name="Moran D.A.P."/>
            <person name="Shinohara A."/>
            <person name="Yoshida Y."/>
            <person name="Fujiwara M."/>
            <person name="Mori M."/>
            <person name="Tomita M."/>
            <person name="Arakawa K."/>
        </authorList>
    </citation>
    <scope>NUCLEOTIDE SEQUENCE [LARGE SCALE GENOMIC DNA]</scope>
</reference>
<gene>
    <name evidence="2" type="ORF">AVEN_107537_1</name>
</gene>
<evidence type="ECO:0000256" key="1">
    <source>
        <dbReference type="SAM" id="Coils"/>
    </source>
</evidence>
<dbReference type="AlphaFoldDB" id="A0A4Y2RZY8"/>
<evidence type="ECO:0000313" key="2">
    <source>
        <dbReference type="EMBL" id="GBN81321.1"/>
    </source>
</evidence>